<dbReference type="EMBL" id="BTSY01000006">
    <property type="protein sequence ID" value="GMT34239.1"/>
    <property type="molecule type" value="Genomic_DNA"/>
</dbReference>
<evidence type="ECO:0008006" key="3">
    <source>
        <dbReference type="Google" id="ProtNLM"/>
    </source>
</evidence>
<protein>
    <recommendedName>
        <fullName evidence="3">BTB domain-containing protein</fullName>
    </recommendedName>
</protein>
<dbReference type="AlphaFoldDB" id="A0AAV5WX99"/>
<dbReference type="Proteomes" id="UP001432322">
    <property type="component" value="Unassembled WGS sequence"/>
</dbReference>
<proteinExistence type="predicted"/>
<keyword evidence="2" id="KW-1185">Reference proteome</keyword>
<evidence type="ECO:0000313" key="2">
    <source>
        <dbReference type="Proteomes" id="UP001432322"/>
    </source>
</evidence>
<evidence type="ECO:0000313" key="1">
    <source>
        <dbReference type="EMBL" id="GMT34239.1"/>
    </source>
</evidence>
<feature type="non-terminal residue" evidence="1">
    <location>
        <position position="1"/>
    </location>
</feature>
<feature type="non-terminal residue" evidence="1">
    <location>
        <position position="137"/>
    </location>
</feature>
<sequence length="137" mass="15711">IQGVEVTLTRDSDNEILSSLLFPIRFPSSLVSLHLDIWLPLIFDSGETIQSADEILSNHEFTKRKKLEEFSLILIPIFSSEDSDYSHPTEIFSDCLKIGSTTVDISRELLSLHSDFFANLLYGQFMERNQEVKEIKE</sequence>
<accession>A0AAV5WX99</accession>
<gene>
    <name evidence="1" type="ORF">PFISCL1PPCAC_25536</name>
</gene>
<comment type="caution">
    <text evidence="1">The sequence shown here is derived from an EMBL/GenBank/DDBJ whole genome shotgun (WGS) entry which is preliminary data.</text>
</comment>
<organism evidence="1 2">
    <name type="scientific">Pristionchus fissidentatus</name>
    <dbReference type="NCBI Taxonomy" id="1538716"/>
    <lineage>
        <taxon>Eukaryota</taxon>
        <taxon>Metazoa</taxon>
        <taxon>Ecdysozoa</taxon>
        <taxon>Nematoda</taxon>
        <taxon>Chromadorea</taxon>
        <taxon>Rhabditida</taxon>
        <taxon>Rhabditina</taxon>
        <taxon>Diplogasteromorpha</taxon>
        <taxon>Diplogasteroidea</taxon>
        <taxon>Neodiplogasteridae</taxon>
        <taxon>Pristionchus</taxon>
    </lineage>
</organism>
<name>A0AAV5WX99_9BILA</name>
<reference evidence="1" key="1">
    <citation type="submission" date="2023-10" db="EMBL/GenBank/DDBJ databases">
        <title>Genome assembly of Pristionchus species.</title>
        <authorList>
            <person name="Yoshida K."/>
            <person name="Sommer R.J."/>
        </authorList>
    </citation>
    <scope>NUCLEOTIDE SEQUENCE</scope>
    <source>
        <strain evidence="1">RS5133</strain>
    </source>
</reference>